<dbReference type="EMBL" id="HBJA01098363">
    <property type="protein sequence ID" value="CAE0822792.1"/>
    <property type="molecule type" value="Transcribed_RNA"/>
</dbReference>
<sequence>MGCNCTKTVREESARKGNSGNEEADDEPKGPQTLCFAAEDLVAFGQEFTVNNHNAVLANIAANLRECQVSESDGRTQIISDEDAERGYLFFELDDKWEQAQLEDDLRRGVIPQDRFVVPHRDEFENYMPPFVQSQPQKSLSGRSMSGHGKWGVSQSQNGNSSARLHPMANEFEQEMAQAKNSGPASPTGGILDGDDSLSDDGTRVIVAFQNAKGKKLSQDGEEVGPKKFGILEDSADSWTVRSDWGKNRIFAIE</sequence>
<feature type="region of interest" description="Disordered" evidence="1">
    <location>
        <begin position="132"/>
        <end position="163"/>
    </location>
</feature>
<evidence type="ECO:0000313" key="3">
    <source>
        <dbReference type="EMBL" id="CAE0822792.1"/>
    </source>
</evidence>
<accession>A0A6T2D907</accession>
<name>A0A6T2D907_9EUGL</name>
<feature type="compositionally biased region" description="Polar residues" evidence="1">
    <location>
        <begin position="153"/>
        <end position="163"/>
    </location>
</feature>
<protein>
    <submittedName>
        <fullName evidence="3">Uncharacterized protein</fullName>
    </submittedName>
</protein>
<feature type="region of interest" description="Disordered" evidence="1">
    <location>
        <begin position="1"/>
        <end position="31"/>
    </location>
</feature>
<feature type="compositionally biased region" description="Polar residues" evidence="1">
    <location>
        <begin position="132"/>
        <end position="144"/>
    </location>
</feature>
<reference evidence="3" key="1">
    <citation type="submission" date="2021-01" db="EMBL/GenBank/DDBJ databases">
        <authorList>
            <person name="Corre E."/>
            <person name="Pelletier E."/>
            <person name="Niang G."/>
            <person name="Scheremetjew M."/>
            <person name="Finn R."/>
            <person name="Kale V."/>
            <person name="Holt S."/>
            <person name="Cochrane G."/>
            <person name="Meng A."/>
            <person name="Brown T."/>
            <person name="Cohen L."/>
        </authorList>
    </citation>
    <scope>NUCLEOTIDE SEQUENCE</scope>
    <source>
        <strain evidence="3">CCMP1594</strain>
    </source>
</reference>
<dbReference type="AlphaFoldDB" id="A0A6T2D907"/>
<evidence type="ECO:0000313" key="2">
    <source>
        <dbReference type="EMBL" id="CAE0822791.1"/>
    </source>
</evidence>
<gene>
    <name evidence="2" type="ORF">EGYM00163_LOCUS33992</name>
    <name evidence="3" type="ORF">EGYM00163_LOCUS33993</name>
</gene>
<evidence type="ECO:0000256" key="1">
    <source>
        <dbReference type="SAM" id="MobiDB-lite"/>
    </source>
</evidence>
<proteinExistence type="predicted"/>
<dbReference type="EMBL" id="HBJA01098362">
    <property type="protein sequence ID" value="CAE0822791.1"/>
    <property type="molecule type" value="Transcribed_RNA"/>
</dbReference>
<organism evidence="3">
    <name type="scientific">Eutreptiella gymnastica</name>
    <dbReference type="NCBI Taxonomy" id="73025"/>
    <lineage>
        <taxon>Eukaryota</taxon>
        <taxon>Discoba</taxon>
        <taxon>Euglenozoa</taxon>
        <taxon>Euglenida</taxon>
        <taxon>Spirocuta</taxon>
        <taxon>Euglenophyceae</taxon>
        <taxon>Eutreptiales</taxon>
        <taxon>Eutreptiaceae</taxon>
        <taxon>Eutreptiella</taxon>
    </lineage>
</organism>